<evidence type="ECO:0000256" key="1">
    <source>
        <dbReference type="SAM" id="SignalP"/>
    </source>
</evidence>
<name>A0A8J7IF76_9RHOB</name>
<feature type="signal peptide" evidence="1">
    <location>
        <begin position="1"/>
        <end position="23"/>
    </location>
</feature>
<gene>
    <name evidence="2" type="ORF">H1D41_13405</name>
</gene>
<feature type="chain" id="PRO_5035183606" evidence="1">
    <location>
        <begin position="24"/>
        <end position="165"/>
    </location>
</feature>
<evidence type="ECO:0000313" key="2">
    <source>
        <dbReference type="EMBL" id="MBI1494637.1"/>
    </source>
</evidence>
<dbReference type="Gene3D" id="2.40.160.20">
    <property type="match status" value="1"/>
</dbReference>
<keyword evidence="1" id="KW-0732">Signal</keyword>
<organism evidence="2 3">
    <name type="scientific">Halocynthiibacter styelae</name>
    <dbReference type="NCBI Taxonomy" id="2761955"/>
    <lineage>
        <taxon>Bacteria</taxon>
        <taxon>Pseudomonadati</taxon>
        <taxon>Pseudomonadota</taxon>
        <taxon>Alphaproteobacteria</taxon>
        <taxon>Rhodobacterales</taxon>
        <taxon>Paracoccaceae</taxon>
        <taxon>Halocynthiibacter</taxon>
    </lineage>
</organism>
<protein>
    <submittedName>
        <fullName evidence="2">Acyloxyacyl hydrolase</fullName>
    </submittedName>
</protein>
<dbReference type="EMBL" id="JADCKQ010000010">
    <property type="protein sequence ID" value="MBI1494637.1"/>
    <property type="molecule type" value="Genomic_DNA"/>
</dbReference>
<proteinExistence type="predicted"/>
<sequence length="165" mass="17830">MKRLFPAALSAASLLLGAAQLHAADFVVGLGYTDFGSNEPPNTRVLSLEAHGDSFHDLGRVAISPMLVFTVHDGGDYYAGIGLSGRYDFQSDWFIEGSFAPGIYLPDNDATDLGHHLEFRSLLGVGYQINDGNAVSVALTHRSNGGIADRNPGVDTIEFRWRKSF</sequence>
<keyword evidence="3" id="KW-1185">Reference proteome</keyword>
<dbReference type="RefSeq" id="WP_228849384.1">
    <property type="nucleotide sequence ID" value="NZ_JADCKQ010000010.1"/>
</dbReference>
<dbReference type="GO" id="GO:0016787">
    <property type="term" value="F:hydrolase activity"/>
    <property type="evidence" value="ECO:0007669"/>
    <property type="project" value="UniProtKB-KW"/>
</dbReference>
<accession>A0A8J7IF76</accession>
<evidence type="ECO:0000313" key="3">
    <source>
        <dbReference type="Proteomes" id="UP000640583"/>
    </source>
</evidence>
<dbReference type="Proteomes" id="UP000640583">
    <property type="component" value="Unassembled WGS sequence"/>
</dbReference>
<reference evidence="2" key="1">
    <citation type="submission" date="2020-10" db="EMBL/GenBank/DDBJ databases">
        <title>Paenihalocynthiibacter styelae gen. nov., sp. nov., isolated from stalked sea squirt Styela clava.</title>
        <authorList>
            <person name="Kim Y.-O."/>
            <person name="Yoon J.-H."/>
        </authorList>
    </citation>
    <scope>NUCLEOTIDE SEQUENCE</scope>
    <source>
        <strain evidence="2">MYP1-1</strain>
    </source>
</reference>
<dbReference type="InterPro" id="IPR018550">
    <property type="entry name" value="Lipid-A_deacylase-rel"/>
</dbReference>
<comment type="caution">
    <text evidence="2">The sequence shown here is derived from an EMBL/GenBank/DDBJ whole genome shotgun (WGS) entry which is preliminary data.</text>
</comment>
<keyword evidence="2" id="KW-0378">Hydrolase</keyword>
<dbReference type="Pfam" id="PF09411">
    <property type="entry name" value="PagL"/>
    <property type="match status" value="1"/>
</dbReference>
<dbReference type="AlphaFoldDB" id="A0A8J7IF76"/>